<evidence type="ECO:0000313" key="3">
    <source>
        <dbReference type="Proteomes" id="UP000076555"/>
    </source>
</evidence>
<name>A0A166JNM9_NODSP</name>
<protein>
    <recommendedName>
        <fullName evidence="4">Cell division protein FtsL</fullName>
    </recommendedName>
</protein>
<dbReference type="Proteomes" id="UP000076555">
    <property type="component" value="Unassembled WGS sequence"/>
</dbReference>
<evidence type="ECO:0000313" key="2">
    <source>
        <dbReference type="EMBL" id="KZL49936.1"/>
    </source>
</evidence>
<sequence>MNASQPSRPPLQPPQQRRAVPRPKRHLRQRSYQVMALETTAKIAVNLAISTAAVSALVQLVPYHWTQQERLREVRTEVKLMEERVESLQTEFNRNFDPQQAHSIRQQQAYRFDPNQLPVVFVNQDGQEVKVLELLP</sequence>
<evidence type="ECO:0000256" key="1">
    <source>
        <dbReference type="SAM" id="MobiDB-lite"/>
    </source>
</evidence>
<dbReference type="EMBL" id="LWAJ01000124">
    <property type="protein sequence ID" value="KZL49936.1"/>
    <property type="molecule type" value="Genomic_DNA"/>
</dbReference>
<dbReference type="AlphaFoldDB" id="A0A166JNM9"/>
<evidence type="ECO:0008006" key="4">
    <source>
        <dbReference type="Google" id="ProtNLM"/>
    </source>
</evidence>
<gene>
    <name evidence="2" type="ORF">A2T98_10165</name>
</gene>
<dbReference type="RefSeq" id="WP_006196318.1">
    <property type="nucleotide sequence ID" value="NZ_CAWMRI010000124.1"/>
</dbReference>
<feature type="region of interest" description="Disordered" evidence="1">
    <location>
        <begin position="1"/>
        <end position="26"/>
    </location>
</feature>
<accession>A0A166JNM9</accession>
<comment type="caution">
    <text evidence="2">The sequence shown here is derived from an EMBL/GenBank/DDBJ whole genome shotgun (WGS) entry which is preliminary data.</text>
</comment>
<proteinExistence type="predicted"/>
<reference evidence="2 3" key="1">
    <citation type="submission" date="2016-04" db="EMBL/GenBank/DDBJ databases">
        <title>Draft Genome Assembly of the Bloom-forming Cyanobacterium Nodularia spumigena Strain CENA596 in Shrimp Production Ponds.</title>
        <authorList>
            <person name="Popin R.V."/>
            <person name="Rigonato J."/>
            <person name="Abreu V.A."/>
            <person name="Andreote A.P."/>
            <person name="Silveira S.B."/>
            <person name="Odebrecht C."/>
            <person name="Fiore M.F."/>
        </authorList>
    </citation>
    <scope>NUCLEOTIDE SEQUENCE [LARGE SCALE GENOMIC DNA]</scope>
    <source>
        <strain evidence="2 3">CENA596</strain>
    </source>
</reference>
<organism evidence="2 3">
    <name type="scientific">Nodularia spumigena CENA596</name>
    <dbReference type="NCBI Taxonomy" id="1819295"/>
    <lineage>
        <taxon>Bacteria</taxon>
        <taxon>Bacillati</taxon>
        <taxon>Cyanobacteriota</taxon>
        <taxon>Cyanophyceae</taxon>
        <taxon>Nostocales</taxon>
        <taxon>Nodulariaceae</taxon>
        <taxon>Nodularia</taxon>
    </lineage>
</organism>
<dbReference type="GeneID" id="78015646"/>
<dbReference type="OrthoDB" id="467582at2"/>